<dbReference type="EMBL" id="QFPX01000002">
    <property type="protein sequence ID" value="PZQ56922.1"/>
    <property type="molecule type" value="Genomic_DNA"/>
</dbReference>
<gene>
    <name evidence="2" type="ORF">DI555_01990</name>
</gene>
<sequence length="131" mass="14003">MPRRPALSFRSALIAGTVAIAVPAIAQADRFAADPRLDNKADSYGVSSRQAAHKCVAAAEDAAKTARFTGVEVIGIKTVERKPDGYEIEGWIRVSGGGPEWRDNAPARGSFECEISRGKIVDLDFDEISGL</sequence>
<protein>
    <submittedName>
        <fullName evidence="2">Uncharacterized protein</fullName>
    </submittedName>
</protein>
<feature type="chain" id="PRO_5015984377" evidence="1">
    <location>
        <begin position="29"/>
        <end position="131"/>
    </location>
</feature>
<feature type="signal peptide" evidence="1">
    <location>
        <begin position="1"/>
        <end position="28"/>
    </location>
</feature>
<organism evidence="2 3">
    <name type="scientific">Novosphingobium pentaromativorans</name>
    <dbReference type="NCBI Taxonomy" id="205844"/>
    <lineage>
        <taxon>Bacteria</taxon>
        <taxon>Pseudomonadati</taxon>
        <taxon>Pseudomonadota</taxon>
        <taxon>Alphaproteobacteria</taxon>
        <taxon>Sphingomonadales</taxon>
        <taxon>Sphingomonadaceae</taxon>
        <taxon>Novosphingobium</taxon>
    </lineage>
</organism>
<name>A0A2W5NTM3_9SPHN</name>
<accession>A0A2W5NTM3</accession>
<proteinExistence type="predicted"/>
<evidence type="ECO:0000313" key="2">
    <source>
        <dbReference type="EMBL" id="PZQ56922.1"/>
    </source>
</evidence>
<evidence type="ECO:0000313" key="3">
    <source>
        <dbReference type="Proteomes" id="UP000249082"/>
    </source>
</evidence>
<reference evidence="2 3" key="1">
    <citation type="submission" date="2017-08" db="EMBL/GenBank/DDBJ databases">
        <title>Infants hospitalized years apart are colonized by the same room-sourced microbial strains.</title>
        <authorList>
            <person name="Brooks B."/>
            <person name="Olm M.R."/>
            <person name="Firek B.A."/>
            <person name="Baker R."/>
            <person name="Thomas B.C."/>
            <person name="Morowitz M.J."/>
            <person name="Banfield J.F."/>
        </authorList>
    </citation>
    <scope>NUCLEOTIDE SEQUENCE [LARGE SCALE GENOMIC DNA]</scope>
    <source>
        <strain evidence="2">S2_005_002_R2_33</strain>
    </source>
</reference>
<dbReference type="AlphaFoldDB" id="A0A2W5NTM3"/>
<keyword evidence="1" id="KW-0732">Signal</keyword>
<evidence type="ECO:0000256" key="1">
    <source>
        <dbReference type="SAM" id="SignalP"/>
    </source>
</evidence>
<comment type="caution">
    <text evidence="2">The sequence shown here is derived from an EMBL/GenBank/DDBJ whole genome shotgun (WGS) entry which is preliminary data.</text>
</comment>
<dbReference type="Proteomes" id="UP000249082">
    <property type="component" value="Unassembled WGS sequence"/>
</dbReference>